<organism evidence="5">
    <name type="scientific">termite gut metagenome</name>
    <dbReference type="NCBI Taxonomy" id="433724"/>
    <lineage>
        <taxon>unclassified sequences</taxon>
        <taxon>metagenomes</taxon>
        <taxon>organismal metagenomes</taxon>
    </lineage>
</organism>
<dbReference type="InterPro" id="IPR050583">
    <property type="entry name" value="Mycobacterial_A85_antigen"/>
</dbReference>
<dbReference type="EMBL" id="HF548289">
    <property type="protein sequence ID" value="CCO21259.1"/>
    <property type="molecule type" value="Genomic_DNA"/>
</dbReference>
<accession>S0DEE8</accession>
<dbReference type="EMBL" id="HF548286">
    <property type="protein sequence ID" value="CCO21141.1"/>
    <property type="molecule type" value="Genomic_DNA"/>
</dbReference>
<name>S0DEE8_9ZZZZ</name>
<dbReference type="AlphaFoldDB" id="S0DEE8"/>
<dbReference type="EMBL" id="HF548284">
    <property type="protein sequence ID" value="CCO21096.1"/>
    <property type="molecule type" value="Genomic_DNA"/>
</dbReference>
<evidence type="ECO:0000313" key="6">
    <source>
        <dbReference type="EMBL" id="CCO21277.1"/>
    </source>
</evidence>
<dbReference type="EMBL" id="HF548290">
    <property type="protein sequence ID" value="CCO21277.1"/>
    <property type="molecule type" value="Genomic_DNA"/>
</dbReference>
<dbReference type="InterPro" id="IPR029058">
    <property type="entry name" value="AB_hydrolase_fold"/>
</dbReference>
<sequence length="296" mass="33642">MKKLIFAAIALTCYALSASAQFNMPPMGRVEKHTMESKVLGVERDYSVYLPKSFDTDKDKKYPILYLLHGMLDTHNGWPDRGHVGDVANQLTDSGEMVEMIIVTPDAGGNIWEGAWNGYFDMPGWKYETFFFTEFMPYIEARYRVIGDKEHRAVAGLSMGGGGATSYGQQHWDKFSSVYAMSALMDINEANGVPAREPENPDDKMALLTRSVKEHSCIGYVEDADDNRVEQLRSVKWFIDCGDDDFLLDVNIDLTRAMRGKAIPFEFRIRDGGHTFEYWHSALYICLPYVSRNFSK</sequence>
<protein>
    <submittedName>
        <fullName evidence="5">Carbohydrate esterase family 1 protein</fullName>
    </submittedName>
</protein>
<proteinExistence type="predicted"/>
<gene>
    <name evidence="1" type="ORF">BN138_284</name>
    <name evidence="2" type="ORF">BN138_329</name>
    <name evidence="3" type="ORF">BN138_382</name>
    <name evidence="4" type="ORF">BN138_410</name>
    <name evidence="5" type="ORF">BN138_447</name>
    <name evidence="6" type="ORF">BN138_465</name>
    <name evidence="7" type="ORF">BN138_495</name>
</gene>
<dbReference type="Pfam" id="PF00756">
    <property type="entry name" value="Esterase"/>
    <property type="match status" value="1"/>
</dbReference>
<reference evidence="5" key="2">
    <citation type="journal article" date="2013" name="Biotechnol. Biofuels">
        <title>Mining for hemicellulases in the fungus-growing termite Pseudacanthotermes militaris using functional metagenomics.</title>
        <authorList>
            <person name="Bastien G."/>
            <person name="Arnal G."/>
            <person name="Bozonnet S."/>
            <person name="Laguerre S."/>
            <person name="Ferreira F."/>
            <person name="Faure R."/>
            <person name="Henrissat B."/>
            <person name="Lefevre F."/>
            <person name="Robe P."/>
            <person name="Bouchez O."/>
            <person name="Noirot C."/>
            <person name="Dumon C."/>
            <person name="O'Donohue M."/>
        </authorList>
    </citation>
    <scope>NUCLEOTIDE SEQUENCE</scope>
</reference>
<evidence type="ECO:0000313" key="3">
    <source>
        <dbReference type="EMBL" id="CCO21194.1"/>
    </source>
</evidence>
<dbReference type="SUPFAM" id="SSF53474">
    <property type="entry name" value="alpha/beta-Hydrolases"/>
    <property type="match status" value="1"/>
</dbReference>
<evidence type="ECO:0000313" key="7">
    <source>
        <dbReference type="EMBL" id="CCO21307.1"/>
    </source>
</evidence>
<dbReference type="PANTHER" id="PTHR48098:SF1">
    <property type="entry name" value="DIACYLGLYCEROL ACYLTRANSFERASE_MYCOLYLTRANSFERASE AG85A"/>
    <property type="match status" value="1"/>
</dbReference>
<reference evidence="5" key="1">
    <citation type="submission" date="2012-10" db="EMBL/GenBank/DDBJ databases">
        <authorList>
            <person name="Sandrine L."/>
        </authorList>
    </citation>
    <scope>NUCLEOTIDE SEQUENCE</scope>
</reference>
<dbReference type="Gene3D" id="3.40.50.1820">
    <property type="entry name" value="alpha/beta hydrolase"/>
    <property type="match status" value="1"/>
</dbReference>
<evidence type="ECO:0000313" key="1">
    <source>
        <dbReference type="EMBL" id="CCO21096.1"/>
    </source>
</evidence>
<dbReference type="PANTHER" id="PTHR48098">
    <property type="entry name" value="ENTEROCHELIN ESTERASE-RELATED"/>
    <property type="match status" value="1"/>
</dbReference>
<dbReference type="GO" id="GO:0016747">
    <property type="term" value="F:acyltransferase activity, transferring groups other than amino-acyl groups"/>
    <property type="evidence" value="ECO:0007669"/>
    <property type="project" value="TreeGrafter"/>
</dbReference>
<evidence type="ECO:0000313" key="5">
    <source>
        <dbReference type="EMBL" id="CCO21259.1"/>
    </source>
</evidence>
<dbReference type="InterPro" id="IPR000801">
    <property type="entry name" value="Esterase-like"/>
</dbReference>
<evidence type="ECO:0000313" key="4">
    <source>
        <dbReference type="EMBL" id="CCO21222.1"/>
    </source>
</evidence>
<dbReference type="EMBL" id="HF548287">
    <property type="protein sequence ID" value="CCO21194.1"/>
    <property type="molecule type" value="Genomic_DNA"/>
</dbReference>
<dbReference type="EMBL" id="HF548288">
    <property type="protein sequence ID" value="CCO21222.1"/>
    <property type="molecule type" value="Genomic_DNA"/>
</dbReference>
<dbReference type="EMBL" id="HF548291">
    <property type="protein sequence ID" value="CCO21307.1"/>
    <property type="molecule type" value="Genomic_DNA"/>
</dbReference>
<evidence type="ECO:0000313" key="2">
    <source>
        <dbReference type="EMBL" id="CCO21141.1"/>
    </source>
</evidence>